<comment type="caution">
    <text evidence="1">The sequence shown here is derived from an EMBL/GenBank/DDBJ whole genome shotgun (WGS) entry which is preliminary data.</text>
</comment>
<gene>
    <name evidence="1" type="ORF">CEXT_601311</name>
</gene>
<keyword evidence="2" id="KW-1185">Reference proteome</keyword>
<dbReference type="Proteomes" id="UP001054945">
    <property type="component" value="Unassembled WGS sequence"/>
</dbReference>
<evidence type="ECO:0000313" key="2">
    <source>
        <dbReference type="Proteomes" id="UP001054945"/>
    </source>
</evidence>
<evidence type="ECO:0000313" key="1">
    <source>
        <dbReference type="EMBL" id="GIX77252.1"/>
    </source>
</evidence>
<proteinExistence type="predicted"/>
<organism evidence="1 2">
    <name type="scientific">Caerostris extrusa</name>
    <name type="common">Bark spider</name>
    <name type="synonym">Caerostris bankana</name>
    <dbReference type="NCBI Taxonomy" id="172846"/>
    <lineage>
        <taxon>Eukaryota</taxon>
        <taxon>Metazoa</taxon>
        <taxon>Ecdysozoa</taxon>
        <taxon>Arthropoda</taxon>
        <taxon>Chelicerata</taxon>
        <taxon>Arachnida</taxon>
        <taxon>Araneae</taxon>
        <taxon>Araneomorphae</taxon>
        <taxon>Entelegynae</taxon>
        <taxon>Araneoidea</taxon>
        <taxon>Araneidae</taxon>
        <taxon>Caerostris</taxon>
    </lineage>
</organism>
<dbReference type="EMBL" id="BPLR01002734">
    <property type="protein sequence ID" value="GIX77252.1"/>
    <property type="molecule type" value="Genomic_DNA"/>
</dbReference>
<accession>A0AAV4MXN1</accession>
<sequence length="97" mass="10804">MTAWKRTLPQPLWQSVSAKARKRPRSEAMAQLNLRRSSPIASSRCHEYFDAFQGGRFVIGNFQLHGFLNRLCCGLSDVPPNQVTSTSVGSTNHGTLE</sequence>
<name>A0AAV4MXN1_CAEEX</name>
<reference evidence="1 2" key="1">
    <citation type="submission" date="2021-06" db="EMBL/GenBank/DDBJ databases">
        <title>Caerostris extrusa draft genome.</title>
        <authorList>
            <person name="Kono N."/>
            <person name="Arakawa K."/>
        </authorList>
    </citation>
    <scope>NUCLEOTIDE SEQUENCE [LARGE SCALE GENOMIC DNA]</scope>
</reference>
<dbReference type="AlphaFoldDB" id="A0AAV4MXN1"/>
<protein>
    <submittedName>
        <fullName evidence="1">Uncharacterized protein</fullName>
    </submittedName>
</protein>